<dbReference type="SUPFAM" id="SSF109604">
    <property type="entry name" value="HD-domain/PDEase-like"/>
    <property type="match status" value="1"/>
</dbReference>
<evidence type="ECO:0000313" key="2">
    <source>
        <dbReference type="EMBL" id="NBG89313.1"/>
    </source>
</evidence>
<evidence type="ECO:0000313" key="3">
    <source>
        <dbReference type="Proteomes" id="UP000449710"/>
    </source>
</evidence>
<dbReference type="EMBL" id="SUMG01000021">
    <property type="protein sequence ID" value="NBG89313.1"/>
    <property type="molecule type" value="Genomic_DNA"/>
</dbReference>
<protein>
    <submittedName>
        <fullName evidence="2">HD domain-containing protein</fullName>
    </submittedName>
</protein>
<sequence length="151" mass="18143">MQSKDIRHHEGSIFEHSLEVSFRSYKIAKKLKMDYRAIARGALLHDFFLYDWRTKGNRNLKYLKESHAVSHPRVALENARKYFDVSDMEADIIKKHMFPTTIVPPKYKESWIVTMVDKYYAVKEYQEGFFRKHSLQLRFYQLQQTLSFLTV</sequence>
<organism evidence="2 3">
    <name type="scientific">Isachenkonia alkalipeptolytica</name>
    <dbReference type="NCBI Taxonomy" id="2565777"/>
    <lineage>
        <taxon>Bacteria</taxon>
        <taxon>Bacillati</taxon>
        <taxon>Bacillota</taxon>
        <taxon>Clostridia</taxon>
        <taxon>Eubacteriales</taxon>
        <taxon>Clostridiaceae</taxon>
        <taxon>Isachenkonia</taxon>
    </lineage>
</organism>
<dbReference type="CDD" id="cd00077">
    <property type="entry name" value="HDc"/>
    <property type="match status" value="1"/>
</dbReference>
<name>A0AA43XM56_9CLOT</name>
<comment type="caution">
    <text evidence="2">The sequence shown here is derived from an EMBL/GenBank/DDBJ whole genome shotgun (WGS) entry which is preliminary data.</text>
</comment>
<feature type="domain" description="HD" evidence="1">
    <location>
        <begin position="14"/>
        <end position="119"/>
    </location>
</feature>
<dbReference type="InterPro" id="IPR003607">
    <property type="entry name" value="HD/PDEase_dom"/>
</dbReference>
<gene>
    <name evidence="2" type="ORF">ISALK_12510</name>
</gene>
<dbReference type="InterPro" id="IPR006674">
    <property type="entry name" value="HD_domain"/>
</dbReference>
<dbReference type="Gene3D" id="1.10.3210.10">
    <property type="entry name" value="Hypothetical protein af1432"/>
    <property type="match status" value="1"/>
</dbReference>
<dbReference type="AlphaFoldDB" id="A0AA43XM56"/>
<dbReference type="Pfam" id="PF01966">
    <property type="entry name" value="HD"/>
    <property type="match status" value="1"/>
</dbReference>
<dbReference type="NCBIfam" id="TIGR00277">
    <property type="entry name" value="HDIG"/>
    <property type="match status" value="1"/>
</dbReference>
<accession>A0AA43XM56</accession>
<dbReference type="InterPro" id="IPR006675">
    <property type="entry name" value="HDIG_dom"/>
</dbReference>
<evidence type="ECO:0000259" key="1">
    <source>
        <dbReference type="Pfam" id="PF01966"/>
    </source>
</evidence>
<proteinExistence type="predicted"/>
<keyword evidence="3" id="KW-1185">Reference proteome</keyword>
<dbReference type="Proteomes" id="UP000449710">
    <property type="component" value="Unassembled WGS sequence"/>
</dbReference>
<reference evidence="2 3" key="1">
    <citation type="submission" date="2019-04" db="EMBL/GenBank/DDBJ databases">
        <title>Isachenkonia alkalipeptolytica gen. nov. sp. nov. a new anaerobic, alkiliphilic organothrophic bacterium capable to reduce synthesized ferrihydrite isolated from a soda lake.</title>
        <authorList>
            <person name="Toshchakov S.V."/>
            <person name="Zavarzina D.G."/>
            <person name="Zhilina T.N."/>
            <person name="Kostrikina N.A."/>
            <person name="Kublanov I.V."/>
        </authorList>
    </citation>
    <scope>NUCLEOTIDE SEQUENCE [LARGE SCALE GENOMIC DNA]</scope>
    <source>
        <strain evidence="2 3">Z-1701</strain>
    </source>
</reference>